<dbReference type="Pfam" id="PF16868">
    <property type="entry name" value="NMT1_3"/>
    <property type="match status" value="1"/>
</dbReference>
<feature type="signal peptide" evidence="1">
    <location>
        <begin position="1"/>
        <end position="31"/>
    </location>
</feature>
<proteinExistence type="predicted"/>
<dbReference type="PROSITE" id="PS51257">
    <property type="entry name" value="PROKAR_LIPOPROTEIN"/>
    <property type="match status" value="1"/>
</dbReference>
<evidence type="ECO:0000313" key="2">
    <source>
        <dbReference type="EMBL" id="SOB98833.1"/>
    </source>
</evidence>
<accession>A0A285RWH9</accession>
<evidence type="ECO:0000256" key="1">
    <source>
        <dbReference type="SAM" id="SignalP"/>
    </source>
</evidence>
<keyword evidence="3" id="KW-1185">Reference proteome</keyword>
<name>A0A285RWH9_9BACL</name>
<dbReference type="RefSeq" id="WP_097072469.1">
    <property type="nucleotide sequence ID" value="NZ_OBMQ01000002.1"/>
</dbReference>
<evidence type="ECO:0000313" key="3">
    <source>
        <dbReference type="Proteomes" id="UP000219636"/>
    </source>
</evidence>
<feature type="chain" id="PRO_5038611060" evidence="1">
    <location>
        <begin position="32"/>
        <end position="340"/>
    </location>
</feature>
<dbReference type="OrthoDB" id="9815602at2"/>
<dbReference type="Proteomes" id="UP000219636">
    <property type="component" value="Unassembled WGS sequence"/>
</dbReference>
<dbReference type="AlphaFoldDB" id="A0A285RWH9"/>
<organism evidence="2 3">
    <name type="scientific">Ureibacillus xyleni</name>
    <dbReference type="NCBI Taxonomy" id="614648"/>
    <lineage>
        <taxon>Bacteria</taxon>
        <taxon>Bacillati</taxon>
        <taxon>Bacillota</taxon>
        <taxon>Bacilli</taxon>
        <taxon>Bacillales</taxon>
        <taxon>Caryophanaceae</taxon>
        <taxon>Ureibacillus</taxon>
    </lineage>
</organism>
<keyword evidence="2" id="KW-0675">Receptor</keyword>
<dbReference type="PANTHER" id="PTHR42941:SF1">
    <property type="entry name" value="SLL1037 PROTEIN"/>
    <property type="match status" value="1"/>
</dbReference>
<reference evidence="3" key="1">
    <citation type="submission" date="2017-08" db="EMBL/GenBank/DDBJ databases">
        <authorList>
            <person name="Varghese N."/>
            <person name="Submissions S."/>
        </authorList>
    </citation>
    <scope>NUCLEOTIDE SEQUENCE [LARGE SCALE GENOMIC DNA]</scope>
    <source>
        <strain evidence="3">JC22</strain>
    </source>
</reference>
<dbReference type="NCBIfam" id="TIGR02122">
    <property type="entry name" value="TRAP_TAXI"/>
    <property type="match status" value="1"/>
</dbReference>
<keyword evidence="1" id="KW-0732">Signal</keyword>
<dbReference type="Gene3D" id="3.40.190.10">
    <property type="entry name" value="Periplasmic binding protein-like II"/>
    <property type="match status" value="2"/>
</dbReference>
<dbReference type="EMBL" id="OBMQ01000002">
    <property type="protein sequence ID" value="SOB98833.1"/>
    <property type="molecule type" value="Genomic_DNA"/>
</dbReference>
<dbReference type="InterPro" id="IPR011852">
    <property type="entry name" value="TRAP_TAXI"/>
</dbReference>
<dbReference type="PANTHER" id="PTHR42941">
    <property type="entry name" value="SLL1037 PROTEIN"/>
    <property type="match status" value="1"/>
</dbReference>
<dbReference type="SUPFAM" id="SSF53850">
    <property type="entry name" value="Periplasmic binding protein-like II"/>
    <property type="match status" value="1"/>
</dbReference>
<protein>
    <submittedName>
        <fullName evidence="2">TRAP transporter TAXI family solute receptor</fullName>
    </submittedName>
</protein>
<gene>
    <name evidence="2" type="ORF">SAMN05880501_102107</name>
</gene>
<sequence length="340" mass="36329">MKNIKGMMFVLMIFSLLLGACGTVSSDSSNAEPEKASGIIPIYTPGTGGIAYTISAGIGSIFNSNKVMEDVQLVTEATSGGAEIINMVLDKSTQGKTAIGFNSIVDVSKSYDGTYDKIPGEQKNLRAISYVTYTAAQVVTNEKSGIKSYEDLRGKTLGLPPGSATEGIVKALLKDGYGIDESEYKVVPLEYSEIAEGIKDGSIDAGPQLGAIPASLLTELSTSTDLTYLSIDNDAQKKFLDANPYYSVYEVPAGTYEGQDQPFIAPSMDVVAFTHEDADPDLVYNFLKTIVDYQEDIAAIHPVAKELNESTIAKGIDIMPLHEGAEKFYSEMGISIANAE</sequence>